<comment type="caution">
    <text evidence="2">The sequence shown here is derived from an EMBL/GenBank/DDBJ whole genome shotgun (WGS) entry which is preliminary data.</text>
</comment>
<sequence>MQEQPRPVAGRLARAGQQITKSLRGLRALPGDLRTSLAQLSLALAGTPVLLLIVLAWAPLDQPLDAAPEPTGRLVYTQPLPPVPASAGELSRALRQQRAQRAAAPQVTAAIRAQLPGAKAMPDPTETAPGLQTALSLSPGRTVLPPRVLEPPSLPRARRFHPPGDRPQAGTVMPAPRPGWTHRLSFPGPTGRRPPPHPTTPAIKPADGRLLPLQSASIRPAELPPAVGLRLARQTRQAIAEVEAAFDIPEDLLQALALVESGTTVGGEKHPWPWSLNSNGHGWRFASRRDALAALDRLLLAGFASVDLGALQVNLYWHGEDVSEFAHGLDPRENAGIAARYLSELHRQHGSWEGAVRHYHSYNPAHQQRYLCRVRAELARLGRNPSEIFAKTICG</sequence>
<keyword evidence="3" id="KW-1185">Reference proteome</keyword>
<evidence type="ECO:0000256" key="1">
    <source>
        <dbReference type="SAM" id="MobiDB-lite"/>
    </source>
</evidence>
<dbReference type="Proteomes" id="UP001595799">
    <property type="component" value="Unassembled WGS sequence"/>
</dbReference>
<dbReference type="CDD" id="cd13400">
    <property type="entry name" value="LT_IagB-like"/>
    <property type="match status" value="1"/>
</dbReference>
<dbReference type="SUPFAM" id="SSF53955">
    <property type="entry name" value="Lysozyme-like"/>
    <property type="match status" value="1"/>
</dbReference>
<dbReference type="RefSeq" id="WP_382422432.1">
    <property type="nucleotide sequence ID" value="NZ_JBHSCW010000005.1"/>
</dbReference>
<dbReference type="EMBL" id="JBHSCW010000005">
    <property type="protein sequence ID" value="MFC4352081.1"/>
    <property type="molecule type" value="Genomic_DNA"/>
</dbReference>
<evidence type="ECO:0000313" key="2">
    <source>
        <dbReference type="EMBL" id="MFC4352081.1"/>
    </source>
</evidence>
<reference evidence="3" key="1">
    <citation type="journal article" date="2019" name="Int. J. Syst. Evol. Microbiol.">
        <title>The Global Catalogue of Microorganisms (GCM) 10K type strain sequencing project: providing services to taxonomists for standard genome sequencing and annotation.</title>
        <authorList>
            <consortium name="The Broad Institute Genomics Platform"/>
            <consortium name="The Broad Institute Genome Sequencing Center for Infectious Disease"/>
            <person name="Wu L."/>
            <person name="Ma J."/>
        </authorList>
    </citation>
    <scope>NUCLEOTIDE SEQUENCE [LARGE SCALE GENOMIC DNA]</scope>
    <source>
        <strain evidence="3">CECT 8472</strain>
    </source>
</reference>
<accession>A0ABV8UNE6</accession>
<proteinExistence type="predicted"/>
<protein>
    <submittedName>
        <fullName evidence="2">Lytic transglycosylase domain-containing protein</fullName>
    </submittedName>
</protein>
<evidence type="ECO:0000313" key="3">
    <source>
        <dbReference type="Proteomes" id="UP001595799"/>
    </source>
</evidence>
<name>A0ABV8UNE6_9PROT</name>
<dbReference type="InterPro" id="IPR023346">
    <property type="entry name" value="Lysozyme-like_dom_sf"/>
</dbReference>
<feature type="region of interest" description="Disordered" evidence="1">
    <location>
        <begin position="119"/>
        <end position="207"/>
    </location>
</feature>
<organism evidence="2 3">
    <name type="scientific">Fodinicurvata halophila</name>
    <dbReference type="NCBI Taxonomy" id="1419723"/>
    <lineage>
        <taxon>Bacteria</taxon>
        <taxon>Pseudomonadati</taxon>
        <taxon>Pseudomonadota</taxon>
        <taxon>Alphaproteobacteria</taxon>
        <taxon>Rhodospirillales</taxon>
        <taxon>Rhodovibrionaceae</taxon>
        <taxon>Fodinicurvata</taxon>
    </lineage>
</organism>
<gene>
    <name evidence="2" type="ORF">ACFOW6_11060</name>
</gene>